<evidence type="ECO:0000313" key="1">
    <source>
        <dbReference type="EMBL" id="BAJ21211.1"/>
    </source>
</evidence>
<name>E1CEH0_MAMBR</name>
<sequence>MYTYSCDVVCSMHYNKMDAKCVLFLIVMVQSMCCLPEPRVVFNFHDKLRMATTTPVEELTQHSQIIRVPELECPLGQRRDILGNCRQRL</sequence>
<dbReference type="EMBL" id="AB511037">
    <property type="protein sequence ID" value="BAJ21211.1"/>
    <property type="molecule type" value="mRNA"/>
</dbReference>
<protein>
    <submittedName>
        <fullName evidence="1">Insect cytokine uENF2</fullName>
    </submittedName>
</protein>
<proteinExistence type="evidence at transcript level"/>
<dbReference type="AlphaFoldDB" id="E1CEH0"/>
<reference evidence="1" key="1">
    <citation type="journal article" date="2010" name="J. Biol. Chem.">
        <title>A eukaryotic (insect) tricistronic mRNA encodes three proteins selected by context-dependent scanning.</title>
        <authorList>
            <person name="Kanamori Y."/>
            <person name="Hayakawa Y."/>
            <person name="Matsumoto H."/>
            <person name="Yasukochi Y."/>
            <person name="Shimura S."/>
            <person name="Nakahara Y."/>
            <person name="Kiuchi M."/>
            <person name="Kamimura M."/>
        </authorList>
    </citation>
    <scope>NUCLEOTIDE SEQUENCE</scope>
    <source>
        <tissue evidence="1">Embryo</tissue>
    </source>
</reference>
<gene>
    <name evidence="1" type="primary">uENF2</name>
</gene>
<accession>E1CEH0</accession>
<organism evidence="1">
    <name type="scientific">Mamestra brassicae</name>
    <name type="common">Cabbage moth</name>
    <dbReference type="NCBI Taxonomy" id="55057"/>
    <lineage>
        <taxon>Eukaryota</taxon>
        <taxon>Metazoa</taxon>
        <taxon>Ecdysozoa</taxon>
        <taxon>Arthropoda</taxon>
        <taxon>Hexapoda</taxon>
        <taxon>Insecta</taxon>
        <taxon>Pterygota</taxon>
        <taxon>Neoptera</taxon>
        <taxon>Endopterygota</taxon>
        <taxon>Lepidoptera</taxon>
        <taxon>Glossata</taxon>
        <taxon>Ditrysia</taxon>
        <taxon>Noctuoidea</taxon>
        <taxon>Noctuidae</taxon>
        <taxon>Noctuinae</taxon>
        <taxon>Hadenini</taxon>
        <taxon>Mamestra</taxon>
    </lineage>
</organism>